<dbReference type="NCBIfam" id="TIGR01782">
    <property type="entry name" value="TonB-Xanth-Caul"/>
    <property type="match status" value="1"/>
</dbReference>
<feature type="chain" id="PRO_5046872178" evidence="10">
    <location>
        <begin position="22"/>
        <end position="862"/>
    </location>
</feature>
<keyword evidence="3 8" id="KW-1134">Transmembrane beta strand</keyword>
<dbReference type="Gene3D" id="2.170.130.10">
    <property type="entry name" value="TonB-dependent receptor, plug domain"/>
    <property type="match status" value="1"/>
</dbReference>
<keyword evidence="4 8" id="KW-0812">Transmembrane</keyword>
<evidence type="ECO:0000256" key="6">
    <source>
        <dbReference type="ARBA" id="ARBA00023136"/>
    </source>
</evidence>
<keyword evidence="6 8" id="KW-0472">Membrane</keyword>
<feature type="domain" description="TonB-dependent receptor plug" evidence="12">
    <location>
        <begin position="60"/>
        <end position="165"/>
    </location>
</feature>
<evidence type="ECO:0000256" key="8">
    <source>
        <dbReference type="PROSITE-ProRule" id="PRU01360"/>
    </source>
</evidence>
<dbReference type="InterPro" id="IPR036942">
    <property type="entry name" value="Beta-barrel_TonB_sf"/>
</dbReference>
<dbReference type="PANTHER" id="PTHR40980:SF4">
    <property type="entry name" value="TONB-DEPENDENT RECEPTOR-LIKE BETA-BARREL DOMAIN-CONTAINING PROTEIN"/>
    <property type="match status" value="1"/>
</dbReference>
<dbReference type="Proteomes" id="UP001596425">
    <property type="component" value="Unassembled WGS sequence"/>
</dbReference>
<dbReference type="EMBL" id="JBHSVR010000001">
    <property type="protein sequence ID" value="MFC6632675.1"/>
    <property type="molecule type" value="Genomic_DNA"/>
</dbReference>
<evidence type="ECO:0000256" key="4">
    <source>
        <dbReference type="ARBA" id="ARBA00022692"/>
    </source>
</evidence>
<dbReference type="InterPro" id="IPR000531">
    <property type="entry name" value="Beta-barrel_TonB"/>
</dbReference>
<reference evidence="14" key="1">
    <citation type="journal article" date="2019" name="Int. J. Syst. Evol. Microbiol.">
        <title>The Global Catalogue of Microorganisms (GCM) 10K type strain sequencing project: providing services to taxonomists for standard genome sequencing and annotation.</title>
        <authorList>
            <consortium name="The Broad Institute Genomics Platform"/>
            <consortium name="The Broad Institute Genome Sequencing Center for Infectious Disease"/>
            <person name="Wu L."/>
            <person name="Ma J."/>
        </authorList>
    </citation>
    <scope>NUCLEOTIDE SEQUENCE [LARGE SCALE GENOMIC DNA]</scope>
    <source>
        <strain evidence="14">CGMCC 1.13718</strain>
    </source>
</reference>
<comment type="similarity">
    <text evidence="8 9">Belongs to the TonB-dependent receptor family.</text>
</comment>
<organism evidence="13 14">
    <name type="scientific">Microbulbifer taiwanensis</name>
    <dbReference type="NCBI Taxonomy" id="986746"/>
    <lineage>
        <taxon>Bacteria</taxon>
        <taxon>Pseudomonadati</taxon>
        <taxon>Pseudomonadota</taxon>
        <taxon>Gammaproteobacteria</taxon>
        <taxon>Cellvibrionales</taxon>
        <taxon>Microbulbiferaceae</taxon>
        <taxon>Microbulbifer</taxon>
    </lineage>
</organism>
<comment type="subcellular location">
    <subcellularLocation>
        <location evidence="1 8">Cell outer membrane</location>
        <topology evidence="1 8">Multi-pass membrane protein</topology>
    </subcellularLocation>
</comment>
<evidence type="ECO:0000259" key="12">
    <source>
        <dbReference type="Pfam" id="PF07715"/>
    </source>
</evidence>
<keyword evidence="10" id="KW-0732">Signal</keyword>
<keyword evidence="2 8" id="KW-0813">Transport</keyword>
<proteinExistence type="inferred from homology"/>
<evidence type="ECO:0000256" key="9">
    <source>
        <dbReference type="RuleBase" id="RU003357"/>
    </source>
</evidence>
<dbReference type="PROSITE" id="PS52016">
    <property type="entry name" value="TONB_DEPENDENT_REC_3"/>
    <property type="match status" value="1"/>
</dbReference>
<feature type="domain" description="TonB-dependent receptor-like beta-barrel" evidence="11">
    <location>
        <begin position="413"/>
        <end position="828"/>
    </location>
</feature>
<dbReference type="SUPFAM" id="SSF56935">
    <property type="entry name" value="Porins"/>
    <property type="match status" value="1"/>
</dbReference>
<evidence type="ECO:0000313" key="14">
    <source>
        <dbReference type="Proteomes" id="UP001596425"/>
    </source>
</evidence>
<evidence type="ECO:0000256" key="2">
    <source>
        <dbReference type="ARBA" id="ARBA00022448"/>
    </source>
</evidence>
<evidence type="ECO:0000256" key="5">
    <source>
        <dbReference type="ARBA" id="ARBA00023077"/>
    </source>
</evidence>
<dbReference type="Gene3D" id="2.40.170.20">
    <property type="entry name" value="TonB-dependent receptor, beta-barrel domain"/>
    <property type="match status" value="1"/>
</dbReference>
<evidence type="ECO:0000259" key="11">
    <source>
        <dbReference type="Pfam" id="PF00593"/>
    </source>
</evidence>
<dbReference type="InterPro" id="IPR010104">
    <property type="entry name" value="TonB_rcpt_bac"/>
</dbReference>
<accession>A0ABW1YJ01</accession>
<dbReference type="InterPro" id="IPR039426">
    <property type="entry name" value="TonB-dep_rcpt-like"/>
</dbReference>
<dbReference type="PANTHER" id="PTHR40980">
    <property type="entry name" value="PLUG DOMAIN-CONTAINING PROTEIN"/>
    <property type="match status" value="1"/>
</dbReference>
<evidence type="ECO:0000256" key="3">
    <source>
        <dbReference type="ARBA" id="ARBA00022452"/>
    </source>
</evidence>
<evidence type="ECO:0000256" key="1">
    <source>
        <dbReference type="ARBA" id="ARBA00004571"/>
    </source>
</evidence>
<evidence type="ECO:0000313" key="13">
    <source>
        <dbReference type="EMBL" id="MFC6632675.1"/>
    </source>
</evidence>
<keyword evidence="13" id="KW-0675">Receptor</keyword>
<comment type="caution">
    <text evidence="13">The sequence shown here is derived from an EMBL/GenBank/DDBJ whole genome shotgun (WGS) entry which is preliminary data.</text>
</comment>
<keyword evidence="5 9" id="KW-0798">TonB box</keyword>
<dbReference type="RefSeq" id="WP_193191987.1">
    <property type="nucleotide sequence ID" value="NZ_JACZFR010000025.1"/>
</dbReference>
<dbReference type="Pfam" id="PF07715">
    <property type="entry name" value="Plug"/>
    <property type="match status" value="1"/>
</dbReference>
<dbReference type="Pfam" id="PF00593">
    <property type="entry name" value="TonB_dep_Rec_b-barrel"/>
    <property type="match status" value="1"/>
</dbReference>
<keyword evidence="7 8" id="KW-0998">Cell outer membrane</keyword>
<dbReference type="InterPro" id="IPR037066">
    <property type="entry name" value="Plug_dom_sf"/>
</dbReference>
<sequence length="862" mass="96419">MNRLKLLPAAIALAVSQGAYAQGQTQQVDEAGVQENNGIEEIVVLGRMFDTELRSLELQRESNRIINVVSADGIGKLPDRNAAEAVQRVSGVSIERDQGEGRFVAVRGLPSQWSSSSLNGHRLPSAEEETTSRAAAFDFFPSELIERIEVSKAVTADQEGDSIGGNVNFVTRTAPEERTLDISVAGGYADKAEGDISSFSVLWGDRSADGKFGYMVNATQWSRDWATDNYEPRRNGNGIYRLELRDYTGNRQTQGLNLGAEYVFDNGDKIFARGLYGTLEDEETHYKHRLRFDKDRLELQHIHNMLVTRMHGFEFGGEHGLSDTNKLDWSLASYENEFHYGAIPNKEDRAYFVMRFDQKDVGYEGLEDGLVYNTIDGGSDPADAISTHLPGDFVMDPTRSALSWVELYKVYLNEKDKIVASFDFTSELSSELELKFGMKYRDKERVSEFADEFYAWDADNYGPAPLLSDFALSDQPGRSDFLPEVDVDYESQFSQVADMSDLESFWNQNRDKFVLVEGDSALVSNGLALGRNFDLAEQHLSGYGMATYQYNDRTTLVAGLRLTQTTTEVDSQVFVTDESGEGHLEPFKGEKDYLSVLPSAHLKYALTEDSNLRLALTRTFARPDFGDLNPGGYYAEHDNEFLGGNAELDPTYSWNLDAIYEHYFSDAGVVSTGLFYKDITDPIFTDVSEGEYNGNAGVDIYRPENGDDAWLRGAELNLIRKLDFLPGPLANLGVSANVTLMDSEMSIPGRSGGVPIPRQADLLHNFSVYYDDGAFSLRLAQNHKGEYVEEHGGSRDEDQFYGAYTSLDLSANYTVNDQLVIFAEAINLSDEPLTYYIGDEDRPKQVEYYGIRGQLGVRYSFY</sequence>
<dbReference type="InterPro" id="IPR012910">
    <property type="entry name" value="Plug_dom"/>
</dbReference>
<gene>
    <name evidence="13" type="ORF">ACFQBM_05260</name>
</gene>
<evidence type="ECO:0000256" key="10">
    <source>
        <dbReference type="SAM" id="SignalP"/>
    </source>
</evidence>
<protein>
    <submittedName>
        <fullName evidence="13">TonB-dependent receptor</fullName>
    </submittedName>
</protein>
<feature type="signal peptide" evidence="10">
    <location>
        <begin position="1"/>
        <end position="21"/>
    </location>
</feature>
<keyword evidence="14" id="KW-1185">Reference proteome</keyword>
<evidence type="ECO:0000256" key="7">
    <source>
        <dbReference type="ARBA" id="ARBA00023237"/>
    </source>
</evidence>
<name>A0ABW1YJ01_9GAMM</name>